<protein>
    <recommendedName>
        <fullName evidence="4">Outer membrane protein assembly factor BamB</fullName>
    </recommendedName>
</protein>
<organism evidence="6 7">
    <name type="scientific">Vreelandella subterranea</name>
    <dbReference type="NCBI Taxonomy" id="416874"/>
    <lineage>
        <taxon>Bacteria</taxon>
        <taxon>Pseudomonadati</taxon>
        <taxon>Pseudomonadota</taxon>
        <taxon>Gammaproteobacteria</taxon>
        <taxon>Oceanospirillales</taxon>
        <taxon>Halomonadaceae</taxon>
        <taxon>Vreelandella</taxon>
    </lineage>
</organism>
<evidence type="ECO:0000259" key="5">
    <source>
        <dbReference type="Pfam" id="PF13360"/>
    </source>
</evidence>
<dbReference type="GO" id="GO:0051205">
    <property type="term" value="P:protein insertion into membrane"/>
    <property type="evidence" value="ECO:0007669"/>
    <property type="project" value="UniProtKB-UniRule"/>
</dbReference>
<accession>A0A1H9U3J2</accession>
<evidence type="ECO:0000313" key="6">
    <source>
        <dbReference type="EMBL" id="SES03734.1"/>
    </source>
</evidence>
<name>A0A1H9U3J2_9GAMM</name>
<dbReference type="GO" id="GO:0043165">
    <property type="term" value="P:Gram-negative-bacterium-type cell outer membrane assembly"/>
    <property type="evidence" value="ECO:0007669"/>
    <property type="project" value="UniProtKB-UniRule"/>
</dbReference>
<reference evidence="7" key="1">
    <citation type="submission" date="2016-10" db="EMBL/GenBank/DDBJ databases">
        <authorList>
            <person name="Varghese N."/>
            <person name="Submissions S."/>
        </authorList>
    </citation>
    <scope>NUCLEOTIDE SEQUENCE [LARGE SCALE GENOMIC DNA]</scope>
    <source>
        <strain evidence="7">CGMCC 1.6495</strain>
    </source>
</reference>
<dbReference type="Pfam" id="PF13360">
    <property type="entry name" value="PQQ_2"/>
    <property type="match status" value="1"/>
</dbReference>
<gene>
    <name evidence="4" type="primary">bamB</name>
    <name evidence="6" type="ORF">SAMN04487958_10626</name>
</gene>
<proteinExistence type="inferred from homology"/>
<dbReference type="InterPro" id="IPR011047">
    <property type="entry name" value="Quinoprotein_ADH-like_sf"/>
</dbReference>
<dbReference type="InterPro" id="IPR015943">
    <property type="entry name" value="WD40/YVTN_repeat-like_dom_sf"/>
</dbReference>
<dbReference type="InterPro" id="IPR017687">
    <property type="entry name" value="BamB"/>
</dbReference>
<dbReference type="GO" id="GO:0009279">
    <property type="term" value="C:cell outer membrane"/>
    <property type="evidence" value="ECO:0007669"/>
    <property type="project" value="UniProtKB-SubCell"/>
</dbReference>
<dbReference type="HAMAP" id="MF_00923">
    <property type="entry name" value="OM_assembly_BamB"/>
    <property type="match status" value="1"/>
</dbReference>
<dbReference type="SMART" id="SM00564">
    <property type="entry name" value="PQQ"/>
    <property type="match status" value="7"/>
</dbReference>
<comment type="function">
    <text evidence="4">Part of the outer membrane protein assembly complex, which is involved in assembly and insertion of beta-barrel proteins into the outer membrane.</text>
</comment>
<sequence>MKSRFSTSMFSTPAFSKRTFSTPVMRAALGAAALALLAGCASKSEPAYTPKELQSFEASSSLETRWQQDVGDGLGRARYPIAPAREGDNVFAADAQGVVMSFAADNGQERWEVDLDTPISSALTAIAGQVYLGTRNGEVISLNQSDGSVNWRSRVSSEVLAAPQANPELLVVQSIDGRVTALDRASGDERWVFSSSLPSLTLRGTGTPLVIEPVSFVGLANGRLTTIDNRNGQPLWDMQIATPQGRSEVERLVDLAGQPILSREGRLFVTSYNGQVAALEATRGSIIWERELSSRHTPLLVGDLLFVVTDNSHVVALDSNNGQEVWRNDALEDRWLTAPAFADGRLVMGDFEGYVHLIDAREGDLVGRTRVDSSGISVPAVTEGDVIHVLANDGHFETLEVSP</sequence>
<keyword evidence="3 4" id="KW-0998">Cell outer membrane</keyword>
<dbReference type="AlphaFoldDB" id="A0A1H9U3J2"/>
<dbReference type="NCBIfam" id="TIGR03300">
    <property type="entry name" value="assembly_YfgL"/>
    <property type="match status" value="1"/>
</dbReference>
<dbReference type="STRING" id="416874.SAMN04487958_10626"/>
<feature type="domain" description="Pyrrolo-quinoline quinone repeat" evidence="5">
    <location>
        <begin position="96"/>
        <end position="328"/>
    </location>
</feature>
<comment type="subunit">
    <text evidence="4">Part of the Bam complex.</text>
</comment>
<comment type="subcellular location">
    <subcellularLocation>
        <location evidence="4">Cell outer membrane</location>
    </subcellularLocation>
</comment>
<dbReference type="PANTHER" id="PTHR34512">
    <property type="entry name" value="CELL SURFACE PROTEIN"/>
    <property type="match status" value="1"/>
</dbReference>
<dbReference type="PANTHER" id="PTHR34512:SF30">
    <property type="entry name" value="OUTER MEMBRANE PROTEIN ASSEMBLY FACTOR BAMB"/>
    <property type="match status" value="1"/>
</dbReference>
<keyword evidence="2 4" id="KW-0472">Membrane</keyword>
<evidence type="ECO:0000256" key="1">
    <source>
        <dbReference type="ARBA" id="ARBA00022729"/>
    </source>
</evidence>
<dbReference type="SUPFAM" id="SSF50998">
    <property type="entry name" value="Quinoprotein alcohol dehydrogenase-like"/>
    <property type="match status" value="1"/>
</dbReference>
<evidence type="ECO:0000256" key="4">
    <source>
        <dbReference type="HAMAP-Rule" id="MF_00923"/>
    </source>
</evidence>
<dbReference type="Gene3D" id="2.130.10.10">
    <property type="entry name" value="YVTN repeat-like/Quinoprotein amine dehydrogenase"/>
    <property type="match status" value="1"/>
</dbReference>
<evidence type="ECO:0000256" key="3">
    <source>
        <dbReference type="ARBA" id="ARBA00023237"/>
    </source>
</evidence>
<dbReference type="InterPro" id="IPR018391">
    <property type="entry name" value="PQQ_b-propeller_rpt"/>
</dbReference>
<keyword evidence="7" id="KW-1185">Reference proteome</keyword>
<dbReference type="Proteomes" id="UP000198505">
    <property type="component" value="Unassembled WGS sequence"/>
</dbReference>
<evidence type="ECO:0000313" key="7">
    <source>
        <dbReference type="Proteomes" id="UP000198505"/>
    </source>
</evidence>
<comment type="similarity">
    <text evidence="4">Belongs to the BamB family.</text>
</comment>
<evidence type="ECO:0000256" key="2">
    <source>
        <dbReference type="ARBA" id="ARBA00023136"/>
    </source>
</evidence>
<dbReference type="EMBL" id="FOGS01000006">
    <property type="protein sequence ID" value="SES03734.1"/>
    <property type="molecule type" value="Genomic_DNA"/>
</dbReference>
<keyword evidence="1 4" id="KW-0732">Signal</keyword>
<dbReference type="InterPro" id="IPR002372">
    <property type="entry name" value="PQQ_rpt_dom"/>
</dbReference>